<dbReference type="PANTHER" id="PTHR33171">
    <property type="entry name" value="LAR_N DOMAIN-CONTAINING PROTEIN"/>
    <property type="match status" value="1"/>
</dbReference>
<dbReference type="PANTHER" id="PTHR33171:SF17">
    <property type="entry name" value="LARA-LIKE N-TERMINAL DOMAIN-CONTAINING PROTEIN"/>
    <property type="match status" value="1"/>
</dbReference>
<feature type="non-terminal residue" evidence="2">
    <location>
        <position position="214"/>
    </location>
</feature>
<dbReference type="GO" id="GO:0050043">
    <property type="term" value="F:lactate racemase activity"/>
    <property type="evidence" value="ECO:0007669"/>
    <property type="project" value="InterPro"/>
</dbReference>
<feature type="domain" description="LarA-like N-terminal" evidence="1">
    <location>
        <begin position="9"/>
        <end position="212"/>
    </location>
</feature>
<dbReference type="Pfam" id="PF09861">
    <property type="entry name" value="Lar_N"/>
    <property type="match status" value="1"/>
</dbReference>
<protein>
    <recommendedName>
        <fullName evidence="1">LarA-like N-terminal domain-containing protein</fullName>
    </recommendedName>
</protein>
<gene>
    <name evidence="2" type="ORF">S01H1_76927</name>
</gene>
<name>X0YKZ6_9ZZZZ</name>
<reference evidence="2" key="1">
    <citation type="journal article" date="2014" name="Front. Microbiol.">
        <title>High frequency of phylogenetically diverse reductive dehalogenase-homologous genes in deep subseafloor sedimentary metagenomes.</title>
        <authorList>
            <person name="Kawai M."/>
            <person name="Futagami T."/>
            <person name="Toyoda A."/>
            <person name="Takaki Y."/>
            <person name="Nishi S."/>
            <person name="Hori S."/>
            <person name="Arai W."/>
            <person name="Tsubouchi T."/>
            <person name="Morono Y."/>
            <person name="Uchiyama I."/>
            <person name="Ito T."/>
            <person name="Fujiyama A."/>
            <person name="Inagaki F."/>
            <person name="Takami H."/>
        </authorList>
    </citation>
    <scope>NUCLEOTIDE SEQUENCE</scope>
    <source>
        <strain evidence="2">Expedition CK06-06</strain>
    </source>
</reference>
<dbReference type="AlphaFoldDB" id="X0YKZ6"/>
<sequence length="214" mass="22950">MNDSIELAYGNSGLSLTLDPVRFDVTVLAPRNAPGVADLRDAFTTAVRSPQGTGPLREIVSRCSSKNPNVTIVISDHTRSTPDALLLPLIVEELGVGDDSVTILVGTGTHRETTRDELNAKLGEENLRRFRVVNHRCDDAKDMVDVGATSCGSAVRLNRTYVNADIRIATGFVEPHFFAGFSGGPKAVVPGVAGLETVEYAHRPRLIADPGSTW</sequence>
<dbReference type="EMBL" id="BARS01051677">
    <property type="protein sequence ID" value="GAG47692.1"/>
    <property type="molecule type" value="Genomic_DNA"/>
</dbReference>
<comment type="caution">
    <text evidence="2">The sequence shown here is derived from an EMBL/GenBank/DDBJ whole genome shotgun (WGS) entry which is preliminary data.</text>
</comment>
<organism evidence="2">
    <name type="scientific">marine sediment metagenome</name>
    <dbReference type="NCBI Taxonomy" id="412755"/>
    <lineage>
        <taxon>unclassified sequences</taxon>
        <taxon>metagenomes</taxon>
        <taxon>ecological metagenomes</taxon>
    </lineage>
</organism>
<proteinExistence type="predicted"/>
<dbReference type="InterPro" id="IPR048068">
    <property type="entry name" value="LarA-like"/>
</dbReference>
<accession>X0YKZ6</accession>
<dbReference type="Gene3D" id="3.40.50.11440">
    <property type="match status" value="1"/>
</dbReference>
<evidence type="ECO:0000313" key="2">
    <source>
        <dbReference type="EMBL" id="GAG47692.1"/>
    </source>
</evidence>
<dbReference type="InterPro" id="IPR018657">
    <property type="entry name" value="LarA-like_N"/>
</dbReference>
<evidence type="ECO:0000259" key="1">
    <source>
        <dbReference type="Pfam" id="PF09861"/>
    </source>
</evidence>